<evidence type="ECO:0000313" key="10">
    <source>
        <dbReference type="Proteomes" id="UP000236893"/>
    </source>
</evidence>
<dbReference type="Pfam" id="PF14322">
    <property type="entry name" value="SusD-like_3"/>
    <property type="match status" value="1"/>
</dbReference>
<feature type="domain" description="SusD-like N-terminal" evidence="8">
    <location>
        <begin position="81"/>
        <end position="218"/>
    </location>
</feature>
<dbReference type="InterPro" id="IPR033985">
    <property type="entry name" value="SusD-like_N"/>
</dbReference>
<dbReference type="InterPro" id="IPR012944">
    <property type="entry name" value="SusD_RagB_dom"/>
</dbReference>
<dbReference type="OrthoDB" id="9783641at2"/>
<dbReference type="EMBL" id="PQVF01000014">
    <property type="protein sequence ID" value="POY35104.1"/>
    <property type="molecule type" value="Genomic_DNA"/>
</dbReference>
<dbReference type="Pfam" id="PF07980">
    <property type="entry name" value="SusD_RagB"/>
    <property type="match status" value="1"/>
</dbReference>
<dbReference type="RefSeq" id="WP_103790371.1">
    <property type="nucleotide sequence ID" value="NZ_PQVF01000014.1"/>
</dbReference>
<protein>
    <submittedName>
        <fullName evidence="9">RagB/SusD family nutrient uptake outer membrane protein</fullName>
    </submittedName>
</protein>
<accession>A0A2S4ZXL8</accession>
<organism evidence="9 10">
    <name type="scientific">Solitalea longa</name>
    <dbReference type="NCBI Taxonomy" id="2079460"/>
    <lineage>
        <taxon>Bacteria</taxon>
        <taxon>Pseudomonadati</taxon>
        <taxon>Bacteroidota</taxon>
        <taxon>Sphingobacteriia</taxon>
        <taxon>Sphingobacteriales</taxon>
        <taxon>Sphingobacteriaceae</taxon>
        <taxon>Solitalea</taxon>
    </lineage>
</organism>
<proteinExistence type="inferred from homology"/>
<dbReference type="Gene3D" id="1.25.40.390">
    <property type="match status" value="1"/>
</dbReference>
<feature type="signal peptide" evidence="6">
    <location>
        <begin position="1"/>
        <end position="19"/>
    </location>
</feature>
<keyword evidence="10" id="KW-1185">Reference proteome</keyword>
<evidence type="ECO:0000256" key="5">
    <source>
        <dbReference type="ARBA" id="ARBA00023237"/>
    </source>
</evidence>
<evidence type="ECO:0000256" key="2">
    <source>
        <dbReference type="ARBA" id="ARBA00006275"/>
    </source>
</evidence>
<sequence length="509" mass="57212">MKKIYILVTALTLSLTACSVNEEILDEANGGNVVSDSKNMEMIAAPAYAYLRDLQGGSSGVWGTVLATTDELAWPGRGADWQSPDRQALSTHTYTPTNSNIKNTWNSFLIGINKSNISLKYLSAFPQSEKKDGYMAEIRFIRALCMFKLMDNFGKFPFREYTEIDFSKSPVILKREQAVERIIKELNEIIPLLKNKSDIPYGRVSKAAAQMLLAHVYLNHEVYTGKTKWAETIKACDDIINSGQYKIADDYWKLFQFDNAAYLQSTESILSVIYDETNGLTGSEWVRITIHYNQKFGNFTAGGNNGCCTTPAFVNTWDESDQRFSDRRLIGQLGFNQGFLIGQQYSVAGVALTTRDNKPLIFTKDFSIANSTEAQGVRIVKFAPNPPTTNTGAAGNDFPLYRLSDTYLIRAEAKFRAGDEASALEDINYIRNTKRGQPAYTSLDLDKILNERGYELYWEGGRRTDLIRFNKYRAPRAEKNFETPAHMVLLPIPISAIEANPDLLPNNGY</sequence>
<comment type="caution">
    <text evidence="9">The sequence shown here is derived from an EMBL/GenBank/DDBJ whole genome shotgun (WGS) entry which is preliminary data.</text>
</comment>
<dbReference type="InterPro" id="IPR011990">
    <property type="entry name" value="TPR-like_helical_dom_sf"/>
</dbReference>
<reference evidence="9 10" key="1">
    <citation type="submission" date="2018-01" db="EMBL/GenBank/DDBJ databases">
        <authorList>
            <person name="Gaut B.S."/>
            <person name="Morton B.R."/>
            <person name="Clegg M.T."/>
            <person name="Duvall M.R."/>
        </authorList>
    </citation>
    <scope>NUCLEOTIDE SEQUENCE [LARGE SCALE GENOMIC DNA]</scope>
    <source>
        <strain evidence="9 10">HR-AV</strain>
    </source>
</reference>
<dbReference type="AlphaFoldDB" id="A0A2S4ZXL8"/>
<evidence type="ECO:0000256" key="1">
    <source>
        <dbReference type="ARBA" id="ARBA00004442"/>
    </source>
</evidence>
<evidence type="ECO:0000259" key="7">
    <source>
        <dbReference type="Pfam" id="PF07980"/>
    </source>
</evidence>
<dbReference type="SUPFAM" id="SSF48452">
    <property type="entry name" value="TPR-like"/>
    <property type="match status" value="1"/>
</dbReference>
<dbReference type="CDD" id="cd08977">
    <property type="entry name" value="SusD"/>
    <property type="match status" value="1"/>
</dbReference>
<name>A0A2S4ZXL8_9SPHI</name>
<evidence type="ECO:0000256" key="6">
    <source>
        <dbReference type="SAM" id="SignalP"/>
    </source>
</evidence>
<gene>
    <name evidence="9" type="ORF">C3K47_17030</name>
</gene>
<keyword evidence="3 6" id="KW-0732">Signal</keyword>
<comment type="similarity">
    <text evidence="2">Belongs to the SusD family.</text>
</comment>
<evidence type="ECO:0000259" key="8">
    <source>
        <dbReference type="Pfam" id="PF14322"/>
    </source>
</evidence>
<keyword evidence="5" id="KW-0998">Cell outer membrane</keyword>
<dbReference type="Proteomes" id="UP000236893">
    <property type="component" value="Unassembled WGS sequence"/>
</dbReference>
<feature type="chain" id="PRO_5015448541" evidence="6">
    <location>
        <begin position="20"/>
        <end position="509"/>
    </location>
</feature>
<evidence type="ECO:0000313" key="9">
    <source>
        <dbReference type="EMBL" id="POY35104.1"/>
    </source>
</evidence>
<dbReference type="PROSITE" id="PS51257">
    <property type="entry name" value="PROKAR_LIPOPROTEIN"/>
    <property type="match status" value="1"/>
</dbReference>
<comment type="subcellular location">
    <subcellularLocation>
        <location evidence="1">Cell outer membrane</location>
    </subcellularLocation>
</comment>
<feature type="domain" description="RagB/SusD" evidence="7">
    <location>
        <begin position="267"/>
        <end position="509"/>
    </location>
</feature>
<dbReference type="GO" id="GO:0009279">
    <property type="term" value="C:cell outer membrane"/>
    <property type="evidence" value="ECO:0007669"/>
    <property type="project" value="UniProtKB-SubCell"/>
</dbReference>
<evidence type="ECO:0000256" key="4">
    <source>
        <dbReference type="ARBA" id="ARBA00023136"/>
    </source>
</evidence>
<keyword evidence="4" id="KW-0472">Membrane</keyword>
<evidence type="ECO:0000256" key="3">
    <source>
        <dbReference type="ARBA" id="ARBA00022729"/>
    </source>
</evidence>